<accession>A0A845AJQ9</accession>
<dbReference type="OrthoDB" id="5875348at2"/>
<reference evidence="2 4" key="1">
    <citation type="submission" date="2019-12" db="EMBL/GenBank/DDBJ databases">
        <title>Genomic-based taxomic classification of the family Erythrobacteraceae.</title>
        <authorList>
            <person name="Xu L."/>
        </authorList>
    </citation>
    <scope>NUCLEOTIDE SEQUENCE [LARGE SCALE GENOMIC DNA]</scope>
    <source>
        <strain evidence="2 4">JCM 16677</strain>
    </source>
</reference>
<evidence type="ECO:0000256" key="1">
    <source>
        <dbReference type="SAM" id="Phobius"/>
    </source>
</evidence>
<protein>
    <submittedName>
        <fullName evidence="2">DUF4345 domain-containing protein</fullName>
    </submittedName>
</protein>
<feature type="transmembrane region" description="Helical" evidence="1">
    <location>
        <begin position="74"/>
        <end position="94"/>
    </location>
</feature>
<keyword evidence="4" id="KW-1185">Reference proteome</keyword>
<evidence type="ECO:0000313" key="4">
    <source>
        <dbReference type="Proteomes" id="UP000446786"/>
    </source>
</evidence>
<dbReference type="Pfam" id="PF14248">
    <property type="entry name" value="DUF4345"/>
    <property type="match status" value="1"/>
</dbReference>
<evidence type="ECO:0000313" key="3">
    <source>
        <dbReference type="EMBL" id="MXP33250.1"/>
    </source>
</evidence>
<keyword evidence="1" id="KW-0472">Membrane</keyword>
<keyword evidence="1" id="KW-0812">Transmembrane</keyword>
<dbReference type="AlphaFoldDB" id="A0A845AJQ9"/>
<organism evidence="2 4">
    <name type="scientific">Parerythrobacter jejuensis</name>
    <dbReference type="NCBI Taxonomy" id="795812"/>
    <lineage>
        <taxon>Bacteria</taxon>
        <taxon>Pseudomonadati</taxon>
        <taxon>Pseudomonadota</taxon>
        <taxon>Alphaproteobacteria</taxon>
        <taxon>Sphingomonadales</taxon>
        <taxon>Erythrobacteraceae</taxon>
        <taxon>Parerythrobacter</taxon>
    </lineage>
</organism>
<comment type="caution">
    <text evidence="2">The sequence shown here is derived from an EMBL/GenBank/DDBJ whole genome shotgun (WGS) entry which is preliminary data.</text>
</comment>
<gene>
    <name evidence="2" type="ORF">GRI94_01500</name>
    <name evidence="3" type="ORF">GRI94_15590</name>
</gene>
<dbReference type="EMBL" id="WTYE01000001">
    <property type="protein sequence ID" value="MXP33250.1"/>
    <property type="molecule type" value="Genomic_DNA"/>
</dbReference>
<feature type="transmembrane region" description="Helical" evidence="1">
    <location>
        <begin position="47"/>
        <end position="67"/>
    </location>
</feature>
<keyword evidence="1" id="KW-1133">Transmembrane helix</keyword>
<dbReference type="EMBL" id="WTYE01000001">
    <property type="protein sequence ID" value="MXP30490.1"/>
    <property type="molecule type" value="Genomic_DNA"/>
</dbReference>
<name>A0A845AJQ9_9SPHN</name>
<dbReference type="Proteomes" id="UP000446786">
    <property type="component" value="Unassembled WGS sequence"/>
</dbReference>
<sequence>MRLVLTALLFVGGLFYLFMGTGFLLDPATSGGDFGLKPDGAQGLSSIRADLTAFFWVAGGCMIWGAWKRNGDPLLASAALMGVALLGRVVSILIDGSYAGWQAPVLVEAATVLLCLTGWKLLPHHALNED</sequence>
<proteinExistence type="predicted"/>
<evidence type="ECO:0000313" key="2">
    <source>
        <dbReference type="EMBL" id="MXP30490.1"/>
    </source>
</evidence>
<dbReference type="RefSeq" id="WP_160778031.1">
    <property type="nucleotide sequence ID" value="NZ_BAAAZF010000001.1"/>
</dbReference>
<dbReference type="InterPro" id="IPR025597">
    <property type="entry name" value="DUF4345"/>
</dbReference>